<keyword evidence="1" id="KW-0472">Membrane</keyword>
<accession>A0A5B9VX29</accession>
<feature type="transmembrane region" description="Helical" evidence="1">
    <location>
        <begin position="12"/>
        <end position="37"/>
    </location>
</feature>
<dbReference type="Proteomes" id="UP000324233">
    <property type="component" value="Chromosome"/>
</dbReference>
<gene>
    <name evidence="3" type="primary">xcpT_2</name>
    <name evidence="3" type="ORF">OJF2_11480</name>
</gene>
<dbReference type="PANTHER" id="PTHR30093">
    <property type="entry name" value="GENERAL SECRETION PATHWAY PROTEIN G"/>
    <property type="match status" value="1"/>
</dbReference>
<dbReference type="PROSITE" id="PS00409">
    <property type="entry name" value="PROKAR_NTER_METHYL"/>
    <property type="match status" value="1"/>
</dbReference>
<dbReference type="KEGG" id="agv:OJF2_11480"/>
<dbReference type="EMBL" id="CP042997">
    <property type="protein sequence ID" value="QEH32669.1"/>
    <property type="molecule type" value="Genomic_DNA"/>
</dbReference>
<proteinExistence type="predicted"/>
<protein>
    <submittedName>
        <fullName evidence="3">Type II secretion system protein G</fullName>
    </submittedName>
</protein>
<dbReference type="InterPro" id="IPR027558">
    <property type="entry name" value="Pre_pil_HX9DG_C"/>
</dbReference>
<dbReference type="Pfam" id="PF07596">
    <property type="entry name" value="SBP_bac_10"/>
    <property type="match status" value="1"/>
</dbReference>
<evidence type="ECO:0000313" key="4">
    <source>
        <dbReference type="Proteomes" id="UP000324233"/>
    </source>
</evidence>
<evidence type="ECO:0000313" key="3">
    <source>
        <dbReference type="EMBL" id="QEH32669.1"/>
    </source>
</evidence>
<dbReference type="InterPro" id="IPR012902">
    <property type="entry name" value="N_methyl_site"/>
</dbReference>
<dbReference type="InterPro" id="IPR045584">
    <property type="entry name" value="Pilin-like"/>
</dbReference>
<dbReference type="Pfam" id="PF07963">
    <property type="entry name" value="N_methyl"/>
    <property type="match status" value="1"/>
</dbReference>
<organism evidence="3 4">
    <name type="scientific">Aquisphaera giovannonii</name>
    <dbReference type="NCBI Taxonomy" id="406548"/>
    <lineage>
        <taxon>Bacteria</taxon>
        <taxon>Pseudomonadati</taxon>
        <taxon>Planctomycetota</taxon>
        <taxon>Planctomycetia</taxon>
        <taxon>Isosphaerales</taxon>
        <taxon>Isosphaeraceae</taxon>
        <taxon>Aquisphaera</taxon>
    </lineage>
</organism>
<reference evidence="3 4" key="1">
    <citation type="submission" date="2019-08" db="EMBL/GenBank/DDBJ databases">
        <title>Deep-cultivation of Planctomycetes and their phenomic and genomic characterization uncovers novel biology.</title>
        <authorList>
            <person name="Wiegand S."/>
            <person name="Jogler M."/>
            <person name="Boedeker C."/>
            <person name="Pinto D."/>
            <person name="Vollmers J."/>
            <person name="Rivas-Marin E."/>
            <person name="Kohn T."/>
            <person name="Peeters S.H."/>
            <person name="Heuer A."/>
            <person name="Rast P."/>
            <person name="Oberbeckmann S."/>
            <person name="Bunk B."/>
            <person name="Jeske O."/>
            <person name="Meyerdierks A."/>
            <person name="Storesund J.E."/>
            <person name="Kallscheuer N."/>
            <person name="Luecker S."/>
            <person name="Lage O.M."/>
            <person name="Pohl T."/>
            <person name="Merkel B.J."/>
            <person name="Hornburger P."/>
            <person name="Mueller R.-W."/>
            <person name="Bruemmer F."/>
            <person name="Labrenz M."/>
            <person name="Spormann A.M."/>
            <person name="Op den Camp H."/>
            <person name="Overmann J."/>
            <person name="Amann R."/>
            <person name="Jetten M.S.M."/>
            <person name="Mascher T."/>
            <person name="Medema M.H."/>
            <person name="Devos D.P."/>
            <person name="Kaster A.-K."/>
            <person name="Ovreas L."/>
            <person name="Rohde M."/>
            <person name="Galperin M.Y."/>
            <person name="Jogler C."/>
        </authorList>
    </citation>
    <scope>NUCLEOTIDE SEQUENCE [LARGE SCALE GENOMIC DNA]</scope>
    <source>
        <strain evidence="3 4">OJF2</strain>
    </source>
</reference>
<evidence type="ECO:0000259" key="2">
    <source>
        <dbReference type="Pfam" id="PF07596"/>
    </source>
</evidence>
<dbReference type="Gene3D" id="3.30.700.10">
    <property type="entry name" value="Glycoprotein, Type 4 Pilin"/>
    <property type="match status" value="1"/>
</dbReference>
<keyword evidence="1" id="KW-0812">Transmembrane</keyword>
<dbReference type="RefSeq" id="WP_148592016.1">
    <property type="nucleotide sequence ID" value="NZ_CP042997.1"/>
</dbReference>
<dbReference type="NCBIfam" id="TIGR04294">
    <property type="entry name" value="pre_pil_HX9DG"/>
    <property type="match status" value="1"/>
</dbReference>
<keyword evidence="1" id="KW-1133">Transmembrane helix</keyword>
<dbReference type="OrthoDB" id="255848at2"/>
<dbReference type="AlphaFoldDB" id="A0A5B9VX29"/>
<dbReference type="NCBIfam" id="TIGR02532">
    <property type="entry name" value="IV_pilin_GFxxxE"/>
    <property type="match status" value="1"/>
</dbReference>
<dbReference type="PANTHER" id="PTHR30093:SF2">
    <property type="entry name" value="TYPE II SECRETION SYSTEM PROTEIN H"/>
    <property type="match status" value="1"/>
</dbReference>
<name>A0A5B9VX29_9BACT</name>
<evidence type="ECO:0000256" key="1">
    <source>
        <dbReference type="SAM" id="Phobius"/>
    </source>
</evidence>
<keyword evidence="4" id="KW-1185">Reference proteome</keyword>
<dbReference type="InterPro" id="IPR011453">
    <property type="entry name" value="DUF1559"/>
</dbReference>
<sequence>MTTSPHSRPRPAGFTLIELLVVIAIIAVLIALLLPAVQSAREAARRAQCTNNLKQLALATANYESSNGSLPPQEFIQRSAVDPTQWRYGGASAFVRISQFLEQGAAYNSWNQAVTTFSAPNWTLASVGVSTLWCPSDPKATENSALSLIYSTNSVMDVNTAPAGLNQAYSSYVVNNGTWYMPSFITPADAYSAKANAYKAATNGVIFSLSTVRFAQVTDGLSNTMAFGERSRGIYGPDDLIYDAWWNSGDYADTGFATRYPINAYRTMSTQINNGAARILYTATASFHPGGANFAFLDGSVRFIKETINSWQLTDLSTNPPYPLPPGTTVGSYGESLLGTAQPGVYQALSTRAGGEVISADAY</sequence>
<feature type="domain" description="DUF1559" evidence="2">
    <location>
        <begin position="38"/>
        <end position="309"/>
    </location>
</feature>
<dbReference type="SUPFAM" id="SSF54523">
    <property type="entry name" value="Pili subunits"/>
    <property type="match status" value="1"/>
</dbReference>